<dbReference type="OrthoDB" id="2757602at2759"/>
<evidence type="ECO:0000313" key="1">
    <source>
        <dbReference type="EMBL" id="KZT63919.1"/>
    </source>
</evidence>
<evidence type="ECO:0000313" key="2">
    <source>
        <dbReference type="Proteomes" id="UP000076727"/>
    </source>
</evidence>
<dbReference type="Proteomes" id="UP000076727">
    <property type="component" value="Unassembled WGS sequence"/>
</dbReference>
<protein>
    <submittedName>
        <fullName evidence="1">Uncharacterized protein</fullName>
    </submittedName>
</protein>
<organism evidence="1 2">
    <name type="scientific">Daedalea quercina L-15889</name>
    <dbReference type="NCBI Taxonomy" id="1314783"/>
    <lineage>
        <taxon>Eukaryota</taxon>
        <taxon>Fungi</taxon>
        <taxon>Dikarya</taxon>
        <taxon>Basidiomycota</taxon>
        <taxon>Agaricomycotina</taxon>
        <taxon>Agaricomycetes</taxon>
        <taxon>Polyporales</taxon>
        <taxon>Fomitopsis</taxon>
    </lineage>
</organism>
<reference evidence="1 2" key="1">
    <citation type="journal article" date="2016" name="Mol. Biol. Evol.">
        <title>Comparative Genomics of Early-Diverging Mushroom-Forming Fungi Provides Insights into the Origins of Lignocellulose Decay Capabilities.</title>
        <authorList>
            <person name="Nagy L.G."/>
            <person name="Riley R."/>
            <person name="Tritt A."/>
            <person name="Adam C."/>
            <person name="Daum C."/>
            <person name="Floudas D."/>
            <person name="Sun H."/>
            <person name="Yadav J.S."/>
            <person name="Pangilinan J."/>
            <person name="Larsson K.H."/>
            <person name="Matsuura K."/>
            <person name="Barry K."/>
            <person name="Labutti K."/>
            <person name="Kuo R."/>
            <person name="Ohm R.A."/>
            <person name="Bhattacharya S.S."/>
            <person name="Shirouzu T."/>
            <person name="Yoshinaga Y."/>
            <person name="Martin F.M."/>
            <person name="Grigoriev I.V."/>
            <person name="Hibbett D.S."/>
        </authorList>
    </citation>
    <scope>NUCLEOTIDE SEQUENCE [LARGE SCALE GENOMIC DNA]</scope>
    <source>
        <strain evidence="1 2">L-15889</strain>
    </source>
</reference>
<keyword evidence="2" id="KW-1185">Reference proteome</keyword>
<accession>A0A165L457</accession>
<name>A0A165L457_9APHY</name>
<gene>
    <name evidence="1" type="ORF">DAEQUDRAFT_760248</name>
</gene>
<dbReference type="EMBL" id="KV429150">
    <property type="protein sequence ID" value="KZT63919.1"/>
    <property type="molecule type" value="Genomic_DNA"/>
</dbReference>
<proteinExistence type="predicted"/>
<dbReference type="AlphaFoldDB" id="A0A165L457"/>
<sequence length="312" mass="33889">MPPALFPDLSSSATQAYDISGNIPGTYSVLAKSHVRRDALAARECGTVFSLGDGHSGMLPLVTNSREDWHIATTTAGFRHKYAGGWQWLAVATVGEQRVLAGPQCQPVDVPSIAAVTIAVRRFRVVITRDGWRGPIPAGEEKAGKISSKCVARYSLPTIATLTGPVNMTHQRPEFVKIAQEPVDRKKSPRYDHRPEVPRSLFAYRPDKTITSTRRATTKERGETSTVNAMEDVADKGKPNANASMTRYDVDRSQNIIAVPGSASRTLQDIKFSGDPPPQFARLQSGIAMQTDGSRASSQVHTGAATYYRAPN</sequence>